<feature type="region of interest" description="Disordered" evidence="3">
    <location>
        <begin position="1"/>
        <end position="22"/>
    </location>
</feature>
<evidence type="ECO:0000256" key="1">
    <source>
        <dbReference type="ARBA" id="ARBA00004173"/>
    </source>
</evidence>
<dbReference type="Pfam" id="PF20772">
    <property type="entry name" value="TACO1_YebC_N"/>
    <property type="match status" value="1"/>
</dbReference>
<feature type="domain" description="TACO1/YebC-like N-terminal" evidence="5">
    <location>
        <begin position="5"/>
        <end position="76"/>
    </location>
</feature>
<dbReference type="RefSeq" id="XP_002110673.1">
    <property type="nucleotide sequence ID" value="XM_002110637.1"/>
</dbReference>
<dbReference type="KEGG" id="tad:TRIADDRAFT_50096"/>
<protein>
    <recommendedName>
        <fullName evidence="8">Transcriptional regulatory protein</fullName>
    </recommendedName>
</protein>
<feature type="compositionally biased region" description="Basic residues" evidence="3">
    <location>
        <begin position="1"/>
        <end position="14"/>
    </location>
</feature>
<evidence type="ECO:0000313" key="7">
    <source>
        <dbReference type="Proteomes" id="UP000009022"/>
    </source>
</evidence>
<comment type="subcellular location">
    <subcellularLocation>
        <location evidence="1">Mitochondrion</location>
    </subcellularLocation>
</comment>
<sequence length="232" mass="25629">MAGHNKWSKIRHKKAANDASRSNAFSKIIRDATHAVKEGGPDPESNYRLASCISQAKSINMPKATLEYAIKNAAGENNDVATDQVLYEGRGPGNAAYLVEVLTTNRNRTRLQVKQIFTKYGGSLADPNSVIFQFSRKDAFELAIEIGVEDVKQVEFNDQDCIQFVCEVSRLNSCSKSLQLMQLEPVSATLEYLPQAPITLSKSKLDQASKLVEELSDHDDVIRVHDNISISG</sequence>
<evidence type="ECO:0000313" key="6">
    <source>
        <dbReference type="EMBL" id="EDV26677.1"/>
    </source>
</evidence>
<dbReference type="InterPro" id="IPR029072">
    <property type="entry name" value="YebC-like"/>
</dbReference>
<dbReference type="HOGENOM" id="CLU_062974_3_0_1"/>
<dbReference type="InterPro" id="IPR048300">
    <property type="entry name" value="TACO1_YebC-like_2nd/3rd_dom"/>
</dbReference>
<reference evidence="6 7" key="1">
    <citation type="journal article" date="2008" name="Nature">
        <title>The Trichoplax genome and the nature of placozoans.</title>
        <authorList>
            <person name="Srivastava M."/>
            <person name="Begovic E."/>
            <person name="Chapman J."/>
            <person name="Putnam N.H."/>
            <person name="Hellsten U."/>
            <person name="Kawashima T."/>
            <person name="Kuo A."/>
            <person name="Mitros T."/>
            <person name="Salamov A."/>
            <person name="Carpenter M.L."/>
            <person name="Signorovitch A.Y."/>
            <person name="Moreno M.A."/>
            <person name="Kamm K."/>
            <person name="Grimwood J."/>
            <person name="Schmutz J."/>
            <person name="Shapiro H."/>
            <person name="Grigoriev I.V."/>
            <person name="Buss L.W."/>
            <person name="Schierwater B."/>
            <person name="Dellaporta S.L."/>
            <person name="Rokhsar D.S."/>
        </authorList>
    </citation>
    <scope>NUCLEOTIDE SEQUENCE [LARGE SCALE GENOMIC DNA]</scope>
    <source>
        <strain evidence="6 7">Grell-BS-1999</strain>
    </source>
</reference>
<dbReference type="FunFam" id="1.10.10.200:FF:000002">
    <property type="entry name" value="Probable transcriptional regulatory protein CLM62_37755"/>
    <property type="match status" value="1"/>
</dbReference>
<name>B3RTD7_TRIAD</name>
<dbReference type="OrthoDB" id="2017544at2759"/>
<dbReference type="STRING" id="10228.B3RTD7"/>
<dbReference type="GO" id="GO:0005739">
    <property type="term" value="C:mitochondrion"/>
    <property type="evidence" value="ECO:0000318"/>
    <property type="project" value="GO_Central"/>
</dbReference>
<dbReference type="GeneID" id="6751886"/>
<comment type="similarity">
    <text evidence="2">Belongs to the TACO1 family.</text>
</comment>
<dbReference type="InterPro" id="IPR049083">
    <property type="entry name" value="TACO1_YebC_N"/>
</dbReference>
<dbReference type="Gene3D" id="3.30.70.980">
    <property type="match status" value="2"/>
</dbReference>
<dbReference type="eggNOG" id="KOG2972">
    <property type="taxonomic scope" value="Eukaryota"/>
</dbReference>
<dbReference type="FunCoup" id="B3RTD7">
    <property type="interactions" value="618"/>
</dbReference>
<accession>B3RTD7</accession>
<evidence type="ECO:0000256" key="2">
    <source>
        <dbReference type="ARBA" id="ARBA00008724"/>
    </source>
</evidence>
<dbReference type="HAMAP" id="MF_00693">
    <property type="entry name" value="Transcrip_reg_TACO1"/>
    <property type="match status" value="1"/>
</dbReference>
<dbReference type="PANTHER" id="PTHR12532">
    <property type="entry name" value="TRANSLATIONAL ACTIVATOR OF CYTOCHROME C OXIDASE 1"/>
    <property type="match status" value="1"/>
</dbReference>
<gene>
    <name evidence="6" type="ORF">TRIADDRAFT_50096</name>
</gene>
<dbReference type="OMA" id="FGPGGCM"/>
<evidence type="ECO:0000256" key="3">
    <source>
        <dbReference type="SAM" id="MobiDB-lite"/>
    </source>
</evidence>
<dbReference type="PANTHER" id="PTHR12532:SF0">
    <property type="entry name" value="TRANSLATIONAL ACTIVATOR OF CYTOCHROME C OXIDASE 1"/>
    <property type="match status" value="1"/>
</dbReference>
<dbReference type="Proteomes" id="UP000009022">
    <property type="component" value="Unassembled WGS sequence"/>
</dbReference>
<dbReference type="Gene3D" id="1.10.10.200">
    <property type="match status" value="1"/>
</dbReference>
<evidence type="ECO:0008006" key="8">
    <source>
        <dbReference type="Google" id="ProtNLM"/>
    </source>
</evidence>
<evidence type="ECO:0000259" key="4">
    <source>
        <dbReference type="Pfam" id="PF01709"/>
    </source>
</evidence>
<dbReference type="EMBL" id="DS985243">
    <property type="protein sequence ID" value="EDV26677.1"/>
    <property type="molecule type" value="Genomic_DNA"/>
</dbReference>
<proteinExistence type="inferred from homology"/>
<keyword evidence="7" id="KW-1185">Reference proteome</keyword>
<dbReference type="AlphaFoldDB" id="B3RTD7"/>
<organism evidence="6 7">
    <name type="scientific">Trichoplax adhaerens</name>
    <name type="common">Trichoplax reptans</name>
    <dbReference type="NCBI Taxonomy" id="10228"/>
    <lineage>
        <taxon>Eukaryota</taxon>
        <taxon>Metazoa</taxon>
        <taxon>Placozoa</taxon>
        <taxon>Uniplacotomia</taxon>
        <taxon>Trichoplacea</taxon>
        <taxon>Trichoplacidae</taxon>
        <taxon>Trichoplax</taxon>
    </lineage>
</organism>
<dbReference type="CTD" id="6751886"/>
<dbReference type="InterPro" id="IPR002876">
    <property type="entry name" value="Transcrip_reg_TACO1-like"/>
</dbReference>
<dbReference type="InterPro" id="IPR026564">
    <property type="entry name" value="Transcrip_reg_TACO1-like_dom3"/>
</dbReference>
<feature type="domain" description="TACO1/YebC-like second and third" evidence="4">
    <location>
        <begin position="84"/>
        <end position="228"/>
    </location>
</feature>
<evidence type="ECO:0000259" key="5">
    <source>
        <dbReference type="Pfam" id="PF20772"/>
    </source>
</evidence>
<dbReference type="PhylomeDB" id="B3RTD7"/>
<dbReference type="Pfam" id="PF01709">
    <property type="entry name" value="Transcrip_reg"/>
    <property type="match status" value="1"/>
</dbReference>
<dbReference type="InterPro" id="IPR017856">
    <property type="entry name" value="Integrase-like_N"/>
</dbReference>
<dbReference type="InParanoid" id="B3RTD7"/>
<dbReference type="SUPFAM" id="SSF75625">
    <property type="entry name" value="YebC-like"/>
    <property type="match status" value="1"/>
</dbReference>